<dbReference type="OrthoDB" id="954305at2"/>
<comment type="caution">
    <text evidence="1">The sequence shown here is derived from an EMBL/GenBank/DDBJ whole genome shotgun (WGS) entry which is preliminary data.</text>
</comment>
<organism evidence="1 2">
    <name type="scientific">Nocardia tenerifensis</name>
    <dbReference type="NCBI Taxonomy" id="228006"/>
    <lineage>
        <taxon>Bacteria</taxon>
        <taxon>Bacillati</taxon>
        <taxon>Actinomycetota</taxon>
        <taxon>Actinomycetes</taxon>
        <taxon>Mycobacteriales</taxon>
        <taxon>Nocardiaceae</taxon>
        <taxon>Nocardia</taxon>
    </lineage>
</organism>
<protein>
    <recommendedName>
        <fullName evidence="3">YjbR protein</fullName>
    </recommendedName>
</protein>
<sequence length="140" mass="15609">MATGSRRARVDDVHELALGMPFVKRIEGGGGNPVYQVGGKSFIFFRTPRPDAYDVETGERYADVIMFWVPWESDKLALVQDSRLPFFTTSHFDGHPSVLVRGSRIGELTYAELAEVVQDAWLSRASRKRAADWLAAHPAG</sequence>
<dbReference type="EMBL" id="QJKF01000001">
    <property type="protein sequence ID" value="PXX70930.1"/>
    <property type="molecule type" value="Genomic_DNA"/>
</dbReference>
<proteinExistence type="predicted"/>
<dbReference type="RefSeq" id="WP_040735156.1">
    <property type="nucleotide sequence ID" value="NZ_QJKF01000001.1"/>
</dbReference>
<evidence type="ECO:0000313" key="2">
    <source>
        <dbReference type="Proteomes" id="UP000247569"/>
    </source>
</evidence>
<dbReference type="AlphaFoldDB" id="A0A318KML6"/>
<keyword evidence="2" id="KW-1185">Reference proteome</keyword>
<gene>
    <name evidence="1" type="ORF">DFR70_101351</name>
</gene>
<dbReference type="Proteomes" id="UP000247569">
    <property type="component" value="Unassembled WGS sequence"/>
</dbReference>
<name>A0A318KML6_9NOCA</name>
<reference evidence="1 2" key="1">
    <citation type="submission" date="2018-05" db="EMBL/GenBank/DDBJ databases">
        <title>Genomic Encyclopedia of Type Strains, Phase IV (KMG-IV): sequencing the most valuable type-strain genomes for metagenomic binning, comparative biology and taxonomic classification.</title>
        <authorList>
            <person name="Goeker M."/>
        </authorList>
    </citation>
    <scope>NUCLEOTIDE SEQUENCE [LARGE SCALE GENOMIC DNA]</scope>
    <source>
        <strain evidence="1 2">DSM 44704</strain>
    </source>
</reference>
<accession>A0A318KML6</accession>
<evidence type="ECO:0000313" key="1">
    <source>
        <dbReference type="EMBL" id="PXX70930.1"/>
    </source>
</evidence>
<evidence type="ECO:0008006" key="3">
    <source>
        <dbReference type="Google" id="ProtNLM"/>
    </source>
</evidence>